<feature type="compositionally biased region" description="Polar residues" evidence="1">
    <location>
        <begin position="42"/>
        <end position="54"/>
    </location>
</feature>
<protein>
    <submittedName>
        <fullName evidence="2">Uncharacterized protein</fullName>
    </submittedName>
</protein>
<feature type="compositionally biased region" description="Basic and acidic residues" evidence="1">
    <location>
        <begin position="26"/>
        <end position="41"/>
    </location>
</feature>
<keyword evidence="3" id="KW-1185">Reference proteome</keyword>
<organism evidence="2 3">
    <name type="scientific">Anabarilius grahami</name>
    <name type="common">Kanglang fish</name>
    <name type="synonym">Barilius grahami</name>
    <dbReference type="NCBI Taxonomy" id="495550"/>
    <lineage>
        <taxon>Eukaryota</taxon>
        <taxon>Metazoa</taxon>
        <taxon>Chordata</taxon>
        <taxon>Craniata</taxon>
        <taxon>Vertebrata</taxon>
        <taxon>Euteleostomi</taxon>
        <taxon>Actinopterygii</taxon>
        <taxon>Neopterygii</taxon>
        <taxon>Teleostei</taxon>
        <taxon>Ostariophysi</taxon>
        <taxon>Cypriniformes</taxon>
        <taxon>Xenocyprididae</taxon>
        <taxon>Xenocypridinae</taxon>
        <taxon>Xenocypridinae incertae sedis</taxon>
        <taxon>Anabarilius</taxon>
    </lineage>
</organism>
<dbReference type="EMBL" id="RJVU01035392">
    <property type="protein sequence ID" value="ROL47605.1"/>
    <property type="molecule type" value="Genomic_DNA"/>
</dbReference>
<sequence length="125" mass="14015">MAGFPWAGSFDGLSLEELLLLFMDPNEHHSEQPGKQREEAWKTQTSPSEQSMSTLPEDRVHSFTLAFVRMKAPHGSLDLTVSLLLLGKTVSRQHFCPRCGKALISSLSNVLMHLGDVQQRLENRV</sequence>
<feature type="region of interest" description="Disordered" evidence="1">
    <location>
        <begin position="26"/>
        <end position="56"/>
    </location>
</feature>
<proteinExistence type="predicted"/>
<evidence type="ECO:0000313" key="3">
    <source>
        <dbReference type="Proteomes" id="UP000281406"/>
    </source>
</evidence>
<accession>A0A3N0YN19</accession>
<reference evidence="2 3" key="1">
    <citation type="submission" date="2018-10" db="EMBL/GenBank/DDBJ databases">
        <title>Genome assembly for a Yunnan-Guizhou Plateau 3E fish, Anabarilius grahami (Regan), and its evolutionary and genetic applications.</title>
        <authorList>
            <person name="Jiang W."/>
        </authorList>
    </citation>
    <scope>NUCLEOTIDE SEQUENCE [LARGE SCALE GENOMIC DNA]</scope>
    <source>
        <strain evidence="2">AG-KIZ</strain>
        <tissue evidence="2">Muscle</tissue>
    </source>
</reference>
<comment type="caution">
    <text evidence="2">The sequence shown here is derived from an EMBL/GenBank/DDBJ whole genome shotgun (WGS) entry which is preliminary data.</text>
</comment>
<dbReference type="AlphaFoldDB" id="A0A3N0YN19"/>
<evidence type="ECO:0000256" key="1">
    <source>
        <dbReference type="SAM" id="MobiDB-lite"/>
    </source>
</evidence>
<evidence type="ECO:0000313" key="2">
    <source>
        <dbReference type="EMBL" id="ROL47605.1"/>
    </source>
</evidence>
<name>A0A3N0YN19_ANAGA</name>
<dbReference type="Proteomes" id="UP000281406">
    <property type="component" value="Unassembled WGS sequence"/>
</dbReference>
<gene>
    <name evidence="2" type="ORF">DPX16_13320</name>
</gene>